<evidence type="ECO:0000256" key="1">
    <source>
        <dbReference type="SAM" id="MobiDB-lite"/>
    </source>
</evidence>
<accession>A0ABQ8WD12</accession>
<sequence length="158" mass="17698">MPPGIANETLLVVGGDHGQAFGENNEGMTGKYENGHISNFRVPLIFHHRHMPSTTALSTIPIVLDLPVRSNSLGDRDSEVASSLEEYHDQTLLRLFLSSMEEPPPYRRGYYHPPPDGQPEHEQALSSKPDPTPRTQSSVSLEYGMDQRWWLIALRHGS</sequence>
<name>A0ABQ8WD12_PENCH</name>
<protein>
    <submittedName>
        <fullName evidence="2">Alkaline phosphatase-like alpha/beta/alpha</fullName>
    </submittedName>
</protein>
<organism evidence="2 3">
    <name type="scientific">Penicillium chrysogenum</name>
    <name type="common">Penicillium notatum</name>
    <dbReference type="NCBI Taxonomy" id="5076"/>
    <lineage>
        <taxon>Eukaryota</taxon>
        <taxon>Fungi</taxon>
        <taxon>Dikarya</taxon>
        <taxon>Ascomycota</taxon>
        <taxon>Pezizomycotina</taxon>
        <taxon>Eurotiomycetes</taxon>
        <taxon>Eurotiomycetidae</taxon>
        <taxon>Eurotiales</taxon>
        <taxon>Aspergillaceae</taxon>
        <taxon>Penicillium</taxon>
        <taxon>Penicillium chrysogenum species complex</taxon>
    </lineage>
</organism>
<reference evidence="2 3" key="1">
    <citation type="journal article" date="2023" name="IMA Fungus">
        <title>Comparative genomic study of the Penicillium genus elucidates a diverse pangenome and 15 lateral gene transfer events.</title>
        <authorList>
            <person name="Petersen C."/>
            <person name="Sorensen T."/>
            <person name="Nielsen M.R."/>
            <person name="Sondergaard T.E."/>
            <person name="Sorensen J.L."/>
            <person name="Fitzpatrick D.A."/>
            <person name="Frisvad J.C."/>
            <person name="Nielsen K.L."/>
        </authorList>
    </citation>
    <scope>NUCLEOTIDE SEQUENCE [LARGE SCALE GENOMIC DNA]</scope>
    <source>
        <strain evidence="2 3">IBT 3361</strain>
    </source>
</reference>
<evidence type="ECO:0000313" key="2">
    <source>
        <dbReference type="EMBL" id="KAJ5264531.1"/>
    </source>
</evidence>
<proteinExistence type="predicted"/>
<dbReference type="EMBL" id="JAPVEB010000004">
    <property type="protein sequence ID" value="KAJ5264531.1"/>
    <property type="molecule type" value="Genomic_DNA"/>
</dbReference>
<gene>
    <name evidence="2" type="ORF">N7505_007324</name>
</gene>
<dbReference type="Proteomes" id="UP001220256">
    <property type="component" value="Unassembled WGS sequence"/>
</dbReference>
<dbReference type="InterPro" id="IPR017850">
    <property type="entry name" value="Alkaline_phosphatase_core_sf"/>
</dbReference>
<dbReference type="SUPFAM" id="SSF53649">
    <property type="entry name" value="Alkaline phosphatase-like"/>
    <property type="match status" value="1"/>
</dbReference>
<feature type="region of interest" description="Disordered" evidence="1">
    <location>
        <begin position="104"/>
        <end position="139"/>
    </location>
</feature>
<keyword evidence="3" id="KW-1185">Reference proteome</keyword>
<dbReference type="Gene3D" id="3.40.720.10">
    <property type="entry name" value="Alkaline Phosphatase, subunit A"/>
    <property type="match status" value="1"/>
</dbReference>
<evidence type="ECO:0000313" key="3">
    <source>
        <dbReference type="Proteomes" id="UP001220256"/>
    </source>
</evidence>
<comment type="caution">
    <text evidence="2">The sequence shown here is derived from an EMBL/GenBank/DDBJ whole genome shotgun (WGS) entry which is preliminary data.</text>
</comment>